<feature type="compositionally biased region" description="Basic and acidic residues" evidence="1">
    <location>
        <begin position="25"/>
        <end position="39"/>
    </location>
</feature>
<reference evidence="2" key="1">
    <citation type="submission" date="2013-04" db="UniProtKB">
        <authorList>
            <consortium name="EnsemblPlants"/>
        </authorList>
    </citation>
    <scope>IDENTIFICATION</scope>
</reference>
<accession>J3LD04</accession>
<evidence type="ECO:0000313" key="3">
    <source>
        <dbReference type="Proteomes" id="UP000006038"/>
    </source>
</evidence>
<dbReference type="AlphaFoldDB" id="J3LD04"/>
<feature type="compositionally biased region" description="Basic residues" evidence="1">
    <location>
        <begin position="1"/>
        <end position="10"/>
    </location>
</feature>
<dbReference type="Proteomes" id="UP000006038">
    <property type="component" value="Unassembled WGS sequence"/>
</dbReference>
<proteinExistence type="predicted"/>
<dbReference type="HOGENOM" id="CLU_2642045_0_0_1"/>
<evidence type="ECO:0000313" key="2">
    <source>
        <dbReference type="EnsemblPlants" id="OB02G25210.1"/>
    </source>
</evidence>
<keyword evidence="3" id="KW-1185">Reference proteome</keyword>
<dbReference type="EnsemblPlants" id="OB02G25210.1">
    <property type="protein sequence ID" value="OB02G25210.1"/>
    <property type="gene ID" value="OB02G25210"/>
</dbReference>
<protein>
    <submittedName>
        <fullName evidence="2">Uncharacterized protein</fullName>
    </submittedName>
</protein>
<feature type="region of interest" description="Disordered" evidence="1">
    <location>
        <begin position="1"/>
        <end position="56"/>
    </location>
</feature>
<organism evidence="2">
    <name type="scientific">Oryza brachyantha</name>
    <name type="common">malo sina</name>
    <dbReference type="NCBI Taxonomy" id="4533"/>
    <lineage>
        <taxon>Eukaryota</taxon>
        <taxon>Viridiplantae</taxon>
        <taxon>Streptophyta</taxon>
        <taxon>Embryophyta</taxon>
        <taxon>Tracheophyta</taxon>
        <taxon>Spermatophyta</taxon>
        <taxon>Magnoliopsida</taxon>
        <taxon>Liliopsida</taxon>
        <taxon>Poales</taxon>
        <taxon>Poaceae</taxon>
        <taxon>BOP clade</taxon>
        <taxon>Oryzoideae</taxon>
        <taxon>Oryzeae</taxon>
        <taxon>Oryzinae</taxon>
        <taxon>Oryza</taxon>
    </lineage>
</organism>
<evidence type="ECO:0000256" key="1">
    <source>
        <dbReference type="SAM" id="MobiDB-lite"/>
    </source>
</evidence>
<feature type="compositionally biased region" description="Low complexity" evidence="1">
    <location>
        <begin position="40"/>
        <end position="53"/>
    </location>
</feature>
<sequence>MRKKRRRRQAHRDEGGEEGSGGSRPCEERSRVASPEKTRGGVAAAFAGGADPAGDNHGLMWCGPVLGRWGPHHTHLI</sequence>
<dbReference type="Gramene" id="OB02G25210.1">
    <property type="protein sequence ID" value="OB02G25210.1"/>
    <property type="gene ID" value="OB02G25210"/>
</dbReference>
<name>J3LD04_ORYBR</name>